<dbReference type="PANTHER" id="PTHR28554">
    <property type="entry name" value="39S RIBOSOMAL PROTEIN L45, MITOCHONDRIAL"/>
    <property type="match status" value="1"/>
</dbReference>
<keyword evidence="2" id="KW-0809">Transit peptide</keyword>
<evidence type="ECO:0000256" key="4">
    <source>
        <dbReference type="ARBA" id="ARBA00023128"/>
    </source>
</evidence>
<dbReference type="Pfam" id="PF04280">
    <property type="entry name" value="Tim44"/>
    <property type="match status" value="1"/>
</dbReference>
<evidence type="ECO:0000256" key="8">
    <source>
        <dbReference type="ARBA" id="ARBA00043031"/>
    </source>
</evidence>
<dbReference type="InterPro" id="IPR051975">
    <property type="entry name" value="mtLSU_mL45"/>
</dbReference>
<dbReference type="Gene3D" id="3.10.450.240">
    <property type="match status" value="1"/>
</dbReference>
<proteinExistence type="inferred from homology"/>
<protein>
    <recommendedName>
        <fullName evidence="7">Large ribosomal subunit protein mL45</fullName>
    </recommendedName>
    <alternativeName>
        <fullName evidence="8">39S ribosomal protein L45, mitochondrial</fullName>
    </alternativeName>
</protein>
<keyword evidence="11" id="KW-1185">Reference proteome</keyword>
<dbReference type="PANTHER" id="PTHR28554:SF1">
    <property type="entry name" value="LARGE RIBOSOMAL SUBUNIT PROTEIN ML45"/>
    <property type="match status" value="1"/>
</dbReference>
<dbReference type="SUPFAM" id="SSF54427">
    <property type="entry name" value="NTF2-like"/>
    <property type="match status" value="1"/>
</dbReference>
<dbReference type="GO" id="GO:0005840">
    <property type="term" value="C:ribosome"/>
    <property type="evidence" value="ECO:0007669"/>
    <property type="project" value="UniProtKB-KW"/>
</dbReference>
<dbReference type="EMBL" id="BQKY01000004">
    <property type="protein sequence ID" value="GJN89203.1"/>
    <property type="molecule type" value="Genomic_DNA"/>
</dbReference>
<reference evidence="10 11" key="1">
    <citation type="submission" date="2021-12" db="EMBL/GenBank/DDBJ databases">
        <title>High titer production of polyol ester of fatty acids by Rhodotorula paludigena BS15 towards product separation-free biomass refinery.</title>
        <authorList>
            <person name="Mano J."/>
            <person name="Ono H."/>
            <person name="Tanaka T."/>
            <person name="Naito K."/>
            <person name="Sushida H."/>
            <person name="Ike M."/>
            <person name="Tokuyasu K."/>
            <person name="Kitaoka M."/>
        </authorList>
    </citation>
    <scope>NUCLEOTIDE SEQUENCE [LARGE SCALE GENOMIC DNA]</scope>
    <source>
        <strain evidence="10 11">BS15</strain>
    </source>
</reference>
<keyword evidence="4" id="KW-0496">Mitochondrion</keyword>
<accession>A0AAV5GG94</accession>
<dbReference type="SMART" id="SM00978">
    <property type="entry name" value="Tim44"/>
    <property type="match status" value="1"/>
</dbReference>
<dbReference type="GO" id="GO:0005739">
    <property type="term" value="C:mitochondrion"/>
    <property type="evidence" value="ECO:0007669"/>
    <property type="project" value="UniProtKB-SubCell"/>
</dbReference>
<evidence type="ECO:0000313" key="10">
    <source>
        <dbReference type="EMBL" id="GJN89203.1"/>
    </source>
</evidence>
<keyword evidence="5" id="KW-0687">Ribonucleoprotein</keyword>
<evidence type="ECO:0000256" key="3">
    <source>
        <dbReference type="ARBA" id="ARBA00022980"/>
    </source>
</evidence>
<evidence type="ECO:0000256" key="5">
    <source>
        <dbReference type="ARBA" id="ARBA00023274"/>
    </source>
</evidence>
<comment type="caution">
    <text evidence="10">The sequence shown here is derived from an EMBL/GenBank/DDBJ whole genome shotgun (WGS) entry which is preliminary data.</text>
</comment>
<name>A0AAV5GG94_9BASI</name>
<sequence>MQTARSATCTLAAAPPRPLAAAPALFIARSSRSVSPLVPSRTYATGQDAQAELQAKQLRLTEKMGRMKQSMGTMTSIPIFANHIRPTEGRVLAPDATAKLKRQYMIFDAQNFAYSLWIRYKWRKLLGSKWHEQFKERSMAAYQAMNQALATGNYDRARQFASTPVVDAIKAQRTRKLQGLRLSWKLHKVVEHEIVCARQQEVFKKDENIGQMAVKFVTEQSLEIRDRQGRLVGAGSHDRPELVTEYCIFQRDMWRPDDEWKCVKKGARETDTLANPADQP</sequence>
<comment type="similarity">
    <text evidence="6">Belongs to the mitochondrion-specific ribosomal protein mL45 family.</text>
</comment>
<evidence type="ECO:0000256" key="7">
    <source>
        <dbReference type="ARBA" id="ARBA00039448"/>
    </source>
</evidence>
<organism evidence="10 11">
    <name type="scientific">Rhodotorula paludigena</name>
    <dbReference type="NCBI Taxonomy" id="86838"/>
    <lineage>
        <taxon>Eukaryota</taxon>
        <taxon>Fungi</taxon>
        <taxon>Dikarya</taxon>
        <taxon>Basidiomycota</taxon>
        <taxon>Pucciniomycotina</taxon>
        <taxon>Microbotryomycetes</taxon>
        <taxon>Sporidiobolales</taxon>
        <taxon>Sporidiobolaceae</taxon>
        <taxon>Rhodotorula</taxon>
    </lineage>
</organism>
<evidence type="ECO:0000256" key="6">
    <source>
        <dbReference type="ARBA" id="ARBA00038073"/>
    </source>
</evidence>
<comment type="subcellular location">
    <subcellularLocation>
        <location evidence="1">Mitochondrion</location>
    </subcellularLocation>
</comment>
<evidence type="ECO:0000256" key="1">
    <source>
        <dbReference type="ARBA" id="ARBA00004173"/>
    </source>
</evidence>
<feature type="domain" description="Tim44-like" evidence="9">
    <location>
        <begin position="126"/>
        <end position="267"/>
    </location>
</feature>
<dbReference type="InterPro" id="IPR007379">
    <property type="entry name" value="Tim44-like_dom"/>
</dbReference>
<gene>
    <name evidence="10" type="ORF">Rhopal_002181-T1</name>
</gene>
<evidence type="ECO:0000256" key="2">
    <source>
        <dbReference type="ARBA" id="ARBA00022946"/>
    </source>
</evidence>
<keyword evidence="3" id="KW-0689">Ribosomal protein</keyword>
<dbReference type="GO" id="GO:1990904">
    <property type="term" value="C:ribonucleoprotein complex"/>
    <property type="evidence" value="ECO:0007669"/>
    <property type="project" value="UniProtKB-KW"/>
</dbReference>
<evidence type="ECO:0000259" key="9">
    <source>
        <dbReference type="SMART" id="SM00978"/>
    </source>
</evidence>
<evidence type="ECO:0000313" key="11">
    <source>
        <dbReference type="Proteomes" id="UP001342314"/>
    </source>
</evidence>
<dbReference type="Proteomes" id="UP001342314">
    <property type="component" value="Unassembled WGS sequence"/>
</dbReference>
<dbReference type="AlphaFoldDB" id="A0AAV5GG94"/>
<dbReference type="InterPro" id="IPR032710">
    <property type="entry name" value="NTF2-like_dom_sf"/>
</dbReference>